<reference evidence="2" key="1">
    <citation type="submission" date="2021-06" db="EMBL/GenBank/DDBJ databases">
        <authorList>
            <person name="Arsene-Ploetze F."/>
        </authorList>
    </citation>
    <scope>NUCLEOTIDE SEQUENCE</scope>
    <source>
        <strain evidence="2">SBRY1</strain>
    </source>
</reference>
<evidence type="ECO:0000313" key="2">
    <source>
        <dbReference type="EMBL" id="CAG7653795.1"/>
    </source>
</evidence>
<proteinExistence type="predicted"/>
<sequence length="153" mass="16003">MIATCRGVASFPLLGLGAQFPAPLKNAHPAQADGAPQKNAHPPAHRALPDGASSAGGGQHQGVRGTARPATTAGKPTAHRKRQDLKGRGELRAPPERAESKQRTARGNHPGVRGTARPAPTGRKEQRHSKWHPPRPPPGGRSVPHGANPPRRG</sequence>
<organism evidence="2 3">
    <name type="scientific">Actinacidiphila bryophytorum</name>
    <dbReference type="NCBI Taxonomy" id="1436133"/>
    <lineage>
        <taxon>Bacteria</taxon>
        <taxon>Bacillati</taxon>
        <taxon>Actinomycetota</taxon>
        <taxon>Actinomycetes</taxon>
        <taxon>Kitasatosporales</taxon>
        <taxon>Streptomycetaceae</taxon>
        <taxon>Actinacidiphila</taxon>
    </lineage>
</organism>
<dbReference type="Proteomes" id="UP001153328">
    <property type="component" value="Unassembled WGS sequence"/>
</dbReference>
<evidence type="ECO:0000256" key="1">
    <source>
        <dbReference type="SAM" id="MobiDB-lite"/>
    </source>
</evidence>
<comment type="caution">
    <text evidence="2">The sequence shown here is derived from an EMBL/GenBank/DDBJ whole genome shotgun (WGS) entry which is preliminary data.</text>
</comment>
<gene>
    <name evidence="2" type="ORF">SBRY_60261</name>
</gene>
<name>A0A9W4MG79_9ACTN</name>
<evidence type="ECO:0000313" key="3">
    <source>
        <dbReference type="Proteomes" id="UP001153328"/>
    </source>
</evidence>
<accession>A0A9W4MG79</accession>
<protein>
    <submittedName>
        <fullName evidence="2">Uncharacterized protein</fullName>
    </submittedName>
</protein>
<feature type="region of interest" description="Disordered" evidence="1">
    <location>
        <begin position="19"/>
        <end position="153"/>
    </location>
</feature>
<keyword evidence="3" id="KW-1185">Reference proteome</keyword>
<dbReference type="EMBL" id="CAJVAX010000020">
    <property type="protein sequence ID" value="CAG7653795.1"/>
    <property type="molecule type" value="Genomic_DNA"/>
</dbReference>
<feature type="compositionally biased region" description="Basic and acidic residues" evidence="1">
    <location>
        <begin position="84"/>
        <end position="102"/>
    </location>
</feature>
<dbReference type="AlphaFoldDB" id="A0A9W4MG79"/>